<dbReference type="Pfam" id="PF01281">
    <property type="entry name" value="Ribosomal_L9_N"/>
    <property type="match status" value="1"/>
</dbReference>
<dbReference type="InterPro" id="IPR020069">
    <property type="entry name" value="Ribosomal_bL9_C"/>
</dbReference>
<evidence type="ECO:0000256" key="6">
    <source>
        <dbReference type="ARBA" id="ARBA00035292"/>
    </source>
</evidence>
<proteinExistence type="inferred from homology"/>
<keyword evidence="2 7" id="KW-0699">rRNA-binding</keyword>
<dbReference type="AlphaFoldDB" id="A0A7C4U6D2"/>
<evidence type="ECO:0000259" key="8">
    <source>
        <dbReference type="PROSITE" id="PS00651"/>
    </source>
</evidence>
<protein>
    <recommendedName>
        <fullName evidence="6 7">Large ribosomal subunit protein bL9</fullName>
    </recommendedName>
</protein>
<comment type="caution">
    <text evidence="9">The sequence shown here is derived from an EMBL/GenBank/DDBJ whole genome shotgun (WGS) entry which is preliminary data.</text>
</comment>
<dbReference type="GO" id="GO:0003735">
    <property type="term" value="F:structural constituent of ribosome"/>
    <property type="evidence" value="ECO:0007669"/>
    <property type="project" value="InterPro"/>
</dbReference>
<comment type="similarity">
    <text evidence="1 7">Belongs to the bacterial ribosomal protein bL9 family.</text>
</comment>
<evidence type="ECO:0000256" key="3">
    <source>
        <dbReference type="ARBA" id="ARBA00022884"/>
    </source>
</evidence>
<dbReference type="InterPro" id="IPR036935">
    <property type="entry name" value="Ribosomal_bL9_N_sf"/>
</dbReference>
<sequence>MEVILIKDVPNLGNKGERKNVKDGYARNYLIPRGLAIPFTEANLRRFESEFKLKKSAEVKKEEEALKIQKELSNMTFTIKRKIGKDGKLFGAITSSDIAEAIKETSKYEFDKKEIILEEPIKSKGIFDIKIKIFKDIYANIKLWVISEEE</sequence>
<dbReference type="InterPro" id="IPR020070">
    <property type="entry name" value="Ribosomal_bL9_N"/>
</dbReference>
<gene>
    <name evidence="7" type="primary">rplI</name>
    <name evidence="9" type="ORF">ENV67_01555</name>
</gene>
<keyword evidence="4 7" id="KW-0689">Ribosomal protein</keyword>
<dbReference type="InterPro" id="IPR036791">
    <property type="entry name" value="Ribosomal_bL9_C_sf"/>
</dbReference>
<evidence type="ECO:0000256" key="4">
    <source>
        <dbReference type="ARBA" id="ARBA00022980"/>
    </source>
</evidence>
<evidence type="ECO:0000313" key="9">
    <source>
        <dbReference type="EMBL" id="HGW91213.1"/>
    </source>
</evidence>
<dbReference type="PANTHER" id="PTHR21368">
    <property type="entry name" value="50S RIBOSOMAL PROTEIN L9"/>
    <property type="match status" value="1"/>
</dbReference>
<feature type="domain" description="Ribosomal protein L9" evidence="8">
    <location>
        <begin position="13"/>
        <end position="40"/>
    </location>
</feature>
<dbReference type="Gene3D" id="3.10.430.100">
    <property type="entry name" value="Ribosomal protein L9, C-terminal domain"/>
    <property type="match status" value="1"/>
</dbReference>
<dbReference type="GO" id="GO:0019843">
    <property type="term" value="F:rRNA binding"/>
    <property type="evidence" value="ECO:0007669"/>
    <property type="project" value="UniProtKB-UniRule"/>
</dbReference>
<dbReference type="NCBIfam" id="TIGR00158">
    <property type="entry name" value="L9"/>
    <property type="match status" value="1"/>
</dbReference>
<dbReference type="GO" id="GO:1990904">
    <property type="term" value="C:ribonucleoprotein complex"/>
    <property type="evidence" value="ECO:0007669"/>
    <property type="project" value="UniProtKB-KW"/>
</dbReference>
<evidence type="ECO:0000256" key="2">
    <source>
        <dbReference type="ARBA" id="ARBA00022730"/>
    </source>
</evidence>
<dbReference type="SUPFAM" id="SSF55658">
    <property type="entry name" value="L9 N-domain-like"/>
    <property type="match status" value="1"/>
</dbReference>
<dbReference type="HAMAP" id="MF_00503">
    <property type="entry name" value="Ribosomal_bL9"/>
    <property type="match status" value="1"/>
</dbReference>
<dbReference type="SUPFAM" id="SSF55653">
    <property type="entry name" value="Ribosomal protein L9 C-domain"/>
    <property type="match status" value="1"/>
</dbReference>
<dbReference type="InterPro" id="IPR020594">
    <property type="entry name" value="Ribosomal_bL9_bac/chp"/>
</dbReference>
<dbReference type="PROSITE" id="PS00651">
    <property type="entry name" value="RIBOSOMAL_L9"/>
    <property type="match status" value="1"/>
</dbReference>
<dbReference type="GO" id="GO:0005840">
    <property type="term" value="C:ribosome"/>
    <property type="evidence" value="ECO:0007669"/>
    <property type="project" value="UniProtKB-KW"/>
</dbReference>
<dbReference type="Gene3D" id="3.40.5.10">
    <property type="entry name" value="Ribosomal protein L9, N-terminal domain"/>
    <property type="match status" value="1"/>
</dbReference>
<dbReference type="Pfam" id="PF03948">
    <property type="entry name" value="Ribosomal_L9_C"/>
    <property type="match status" value="1"/>
</dbReference>
<keyword evidence="3 7" id="KW-0694">RNA-binding</keyword>
<keyword evidence="5 7" id="KW-0687">Ribonucleoprotein</keyword>
<reference evidence="9" key="1">
    <citation type="journal article" date="2020" name="mSystems">
        <title>Genome- and Community-Level Interaction Insights into Carbon Utilization and Element Cycling Functions of Hydrothermarchaeota in Hydrothermal Sediment.</title>
        <authorList>
            <person name="Zhou Z."/>
            <person name="Liu Y."/>
            <person name="Xu W."/>
            <person name="Pan J."/>
            <person name="Luo Z.H."/>
            <person name="Li M."/>
        </authorList>
    </citation>
    <scope>NUCLEOTIDE SEQUENCE [LARGE SCALE GENOMIC DNA]</scope>
    <source>
        <strain evidence="9">SpSt-780</strain>
    </source>
</reference>
<dbReference type="GO" id="GO:0006412">
    <property type="term" value="P:translation"/>
    <property type="evidence" value="ECO:0007669"/>
    <property type="project" value="UniProtKB-UniRule"/>
</dbReference>
<evidence type="ECO:0000256" key="5">
    <source>
        <dbReference type="ARBA" id="ARBA00023274"/>
    </source>
</evidence>
<dbReference type="InterPro" id="IPR000244">
    <property type="entry name" value="Ribosomal_bL9"/>
</dbReference>
<dbReference type="EMBL" id="DTHG01000019">
    <property type="protein sequence ID" value="HGW91213.1"/>
    <property type="molecule type" value="Genomic_DNA"/>
</dbReference>
<evidence type="ECO:0000256" key="7">
    <source>
        <dbReference type="HAMAP-Rule" id="MF_00503"/>
    </source>
</evidence>
<evidence type="ECO:0000256" key="1">
    <source>
        <dbReference type="ARBA" id="ARBA00010605"/>
    </source>
</evidence>
<comment type="function">
    <text evidence="7">Binds to the 23S rRNA.</text>
</comment>
<accession>A0A7C4U6D2</accession>
<name>A0A7C4U6D2_UNCW3</name>
<dbReference type="InterPro" id="IPR009027">
    <property type="entry name" value="Ribosomal_bL9/RNase_H1_N"/>
</dbReference>
<organism evidence="9">
    <name type="scientific">candidate division WOR-3 bacterium</name>
    <dbReference type="NCBI Taxonomy" id="2052148"/>
    <lineage>
        <taxon>Bacteria</taxon>
        <taxon>Bacteria division WOR-3</taxon>
    </lineage>
</organism>